<dbReference type="GO" id="GO:0042777">
    <property type="term" value="P:proton motive force-driven plasma membrane ATP synthesis"/>
    <property type="evidence" value="ECO:0007669"/>
    <property type="project" value="UniProtKB-UniRule"/>
</dbReference>
<dbReference type="GO" id="GO:0005524">
    <property type="term" value="F:ATP binding"/>
    <property type="evidence" value="ECO:0007669"/>
    <property type="project" value="UniProtKB-UniRule"/>
</dbReference>
<evidence type="ECO:0000256" key="4">
    <source>
        <dbReference type="ARBA" id="ARBA00022475"/>
    </source>
</evidence>
<keyword evidence="7 12" id="KW-0067">ATP-binding</keyword>
<dbReference type="Proteomes" id="UP000199079">
    <property type="component" value="Unassembled WGS sequence"/>
</dbReference>
<dbReference type="CDD" id="cd18119">
    <property type="entry name" value="ATP-synt_V_A-type_alpha_N"/>
    <property type="match status" value="1"/>
</dbReference>
<dbReference type="InterPro" id="IPR020003">
    <property type="entry name" value="ATPase_a/bsu_AS"/>
</dbReference>
<dbReference type="InterPro" id="IPR036121">
    <property type="entry name" value="ATPase_F1/V1/A1_a/bsu_N_sf"/>
</dbReference>
<dbReference type="Pfam" id="PF00006">
    <property type="entry name" value="ATP-synt_ab"/>
    <property type="match status" value="1"/>
</dbReference>
<evidence type="ECO:0000259" key="14">
    <source>
        <dbReference type="Pfam" id="PF02874"/>
    </source>
</evidence>
<dbReference type="Gene3D" id="2.40.30.20">
    <property type="match status" value="1"/>
</dbReference>
<dbReference type="SUPFAM" id="SSF50615">
    <property type="entry name" value="N-terminal domain of alpha and beta subunits of F1 ATP synthase"/>
    <property type="match status" value="1"/>
</dbReference>
<dbReference type="SUPFAM" id="SSF52540">
    <property type="entry name" value="P-loop containing nucleoside triphosphate hydrolases"/>
    <property type="match status" value="1"/>
</dbReference>
<name>A0A1H3G1I6_9EURY</name>
<dbReference type="GO" id="GO:0046933">
    <property type="term" value="F:proton-transporting ATP synthase activity, rotational mechanism"/>
    <property type="evidence" value="ECO:0007669"/>
    <property type="project" value="UniProtKB-UniRule"/>
</dbReference>
<dbReference type="InterPro" id="IPR024034">
    <property type="entry name" value="ATPase_F1/V1_b/a_C"/>
</dbReference>
<dbReference type="InterPro" id="IPR000194">
    <property type="entry name" value="ATPase_F1/V1/A1_a/bsu_nucl-bd"/>
</dbReference>
<dbReference type="InterPro" id="IPR027417">
    <property type="entry name" value="P-loop_NTPase"/>
</dbReference>
<comment type="similarity">
    <text evidence="2 12">Belongs to the ATPase alpha/beta chains family.</text>
</comment>
<dbReference type="InterPro" id="IPR023366">
    <property type="entry name" value="ATP_synth_asu-like_sf"/>
</dbReference>
<keyword evidence="3 12" id="KW-0813">Transport</keyword>
<keyword evidence="8 12" id="KW-1278">Translocase</keyword>
<dbReference type="InterPro" id="IPR022878">
    <property type="entry name" value="V-ATPase_asu"/>
</dbReference>
<evidence type="ECO:0000313" key="18">
    <source>
        <dbReference type="Proteomes" id="UP000199079"/>
    </source>
</evidence>
<keyword evidence="4 12" id="KW-1003">Cell membrane</keyword>
<accession>A0A1H3G1I6</accession>
<dbReference type="RefSeq" id="WP_092731082.1">
    <property type="nucleotide sequence ID" value="NZ_FNPC01000002.1"/>
</dbReference>
<reference evidence="18" key="1">
    <citation type="submission" date="2016-10" db="EMBL/GenBank/DDBJ databases">
        <authorList>
            <person name="Varghese N."/>
            <person name="Submissions S."/>
        </authorList>
    </citation>
    <scope>NUCLEOTIDE SEQUENCE [LARGE SCALE GENOMIC DNA]</scope>
    <source>
        <strain evidence="18">DC30,IBRC 10041,KCTC 4046</strain>
    </source>
</reference>
<dbReference type="Pfam" id="PF02874">
    <property type="entry name" value="ATP-synt_ab_N"/>
    <property type="match status" value="1"/>
</dbReference>
<evidence type="ECO:0000313" key="17">
    <source>
        <dbReference type="EMBL" id="SDX96907.1"/>
    </source>
</evidence>
<organism evidence="17 18">
    <name type="scientific">Halopenitus persicus</name>
    <dbReference type="NCBI Taxonomy" id="1048396"/>
    <lineage>
        <taxon>Archaea</taxon>
        <taxon>Methanobacteriati</taxon>
        <taxon>Methanobacteriota</taxon>
        <taxon>Stenosarchaea group</taxon>
        <taxon>Halobacteria</taxon>
        <taxon>Halobacteriales</taxon>
        <taxon>Haloferacaceae</taxon>
        <taxon>Halopenitus</taxon>
    </lineage>
</organism>
<dbReference type="FunFam" id="1.10.1140.10:FF:000002">
    <property type="entry name" value="V-type proton ATPase catalytic subunit A"/>
    <property type="match status" value="1"/>
</dbReference>
<dbReference type="Gene3D" id="2.40.50.100">
    <property type="match status" value="1"/>
</dbReference>
<dbReference type="PROSITE" id="PS00152">
    <property type="entry name" value="ATPASE_ALPHA_BETA"/>
    <property type="match status" value="1"/>
</dbReference>
<keyword evidence="9 12" id="KW-0406">Ion transport</keyword>
<proteinExistence type="inferred from homology"/>
<evidence type="ECO:0000256" key="7">
    <source>
        <dbReference type="ARBA" id="ARBA00022840"/>
    </source>
</evidence>
<dbReference type="HAMAP" id="MF_00309">
    <property type="entry name" value="ATP_synth_A_arch"/>
    <property type="match status" value="1"/>
</dbReference>
<feature type="domain" description="ATPsynthase alpha/beta subunit barrel-sandwich" evidence="15">
    <location>
        <begin position="118"/>
        <end position="204"/>
    </location>
</feature>
<evidence type="ECO:0000256" key="1">
    <source>
        <dbReference type="ARBA" id="ARBA00004184"/>
    </source>
</evidence>
<gene>
    <name evidence="12" type="primary">atpA</name>
    <name evidence="17" type="ORF">SAMN05216564_102288</name>
</gene>
<feature type="domain" description="ATPase F1/V1/A1 complex alpha/beta subunit N-terminal" evidence="14">
    <location>
        <begin position="15"/>
        <end position="76"/>
    </location>
</feature>
<dbReference type="EC" id="7.1.2.2" evidence="12"/>
<keyword evidence="5 12" id="KW-0547">Nucleotide-binding</keyword>
<keyword evidence="10 12" id="KW-0472">Membrane</keyword>
<comment type="function">
    <text evidence="12">Component of the A-type ATP synthase that produces ATP from ADP in the presence of a proton gradient across the membrane. The A chain is the catalytic subunit.</text>
</comment>
<comment type="catalytic activity">
    <reaction evidence="12">
        <text>ATP + H2O + 4 H(+)(in) = ADP + phosphate + 5 H(+)(out)</text>
        <dbReference type="Rhea" id="RHEA:57720"/>
        <dbReference type="ChEBI" id="CHEBI:15377"/>
        <dbReference type="ChEBI" id="CHEBI:15378"/>
        <dbReference type="ChEBI" id="CHEBI:30616"/>
        <dbReference type="ChEBI" id="CHEBI:43474"/>
        <dbReference type="ChEBI" id="CHEBI:456216"/>
        <dbReference type="EC" id="7.1.2.2"/>
    </reaction>
</comment>
<evidence type="ECO:0000256" key="9">
    <source>
        <dbReference type="ARBA" id="ARBA00023065"/>
    </source>
</evidence>
<dbReference type="CDD" id="cd01134">
    <property type="entry name" value="V_A-ATPase_A"/>
    <property type="match status" value="1"/>
</dbReference>
<feature type="domain" description="ATPase F1/V1/A1 complex alpha/beta subunit nucleotide-binding" evidence="13">
    <location>
        <begin position="222"/>
        <end position="443"/>
    </location>
</feature>
<dbReference type="GO" id="GO:0012505">
    <property type="term" value="C:endomembrane system"/>
    <property type="evidence" value="ECO:0007669"/>
    <property type="project" value="UniProtKB-SubCell"/>
</dbReference>
<dbReference type="InterPro" id="IPR031686">
    <property type="entry name" value="ATP-synth_a_Xtn"/>
</dbReference>
<evidence type="ECO:0000259" key="15">
    <source>
        <dbReference type="Pfam" id="PF16886"/>
    </source>
</evidence>
<dbReference type="InterPro" id="IPR004100">
    <property type="entry name" value="ATPase_F1/V1/A1_a/bsu_N"/>
</dbReference>
<dbReference type="EMBL" id="FNPC01000002">
    <property type="protein sequence ID" value="SDX96907.1"/>
    <property type="molecule type" value="Genomic_DNA"/>
</dbReference>
<feature type="binding site" evidence="12">
    <location>
        <begin position="242"/>
        <end position="249"/>
    </location>
    <ligand>
        <name>ATP</name>
        <dbReference type="ChEBI" id="CHEBI:30616"/>
    </ligand>
</feature>
<sequence length="590" mass="64988">MSKAESTETTDNGVIQSVSGPVVSARDLDARMNDVVYVGDEGLMGEVIEIEGNVTTIQVYEETSGVGPGEPVENTGEPLSVDLGPGMLDAIYDGVQRPLDVLEGKMDSPYLDRGVDAPGIDLEEEWGFEPTVDEGDEVGRGDVVGVVEETVTIDHKVMVPPDALEADETAEVVAIESGSFDVTETVAELSNGVEVTMRQEWPVREARPTVEKRTPRQPLVSGQRILDGLFPIAKGGTAAIPGPFGSGKTVTQHQLAKYADADIIVYVGCGERGNEMTEVIEDFPELEDPANGNPLMARTSLIANTSNMPVAARESCIYTGITIAEYYRDMGYDVALMADSTSRWAEAMREISSRLEEMPGEEGYPAYLAARLAQFYERAGYFENINGTEGSVSAIGAVSPPGGDFSEPVTQNTLRIVKTFWALDADLAERRHFPSINWNESYSLYKDQLDPWFQEEVAEDWPDKRQWAVDVLDEETELQEIVQLVGKDALPEDQQLTLEVARYLREAYLQQNAFHPVDTYCPPEKTYLMLTTIETFNDEAFAALEAGVPVEEIIDIDAAPKINRIGVQEDYEEYVADLKAEITEELRSLY</sequence>
<evidence type="ECO:0000256" key="5">
    <source>
        <dbReference type="ARBA" id="ARBA00022741"/>
    </source>
</evidence>
<feature type="domain" description="ATP synthase A/B type C-terminal" evidence="16">
    <location>
        <begin position="451"/>
        <end position="552"/>
    </location>
</feature>
<dbReference type="Gene3D" id="1.10.1140.10">
    <property type="entry name" value="Bovine Mitochondrial F1-atpase, Atp Synthase Beta Chain, Chain D, domain 3"/>
    <property type="match status" value="1"/>
</dbReference>
<evidence type="ECO:0000256" key="2">
    <source>
        <dbReference type="ARBA" id="ARBA00008936"/>
    </source>
</evidence>
<comment type="subcellular location">
    <subcellularLocation>
        <location evidence="12">Cell membrane</location>
        <topology evidence="12">Peripheral membrane protein</topology>
    </subcellularLocation>
    <subcellularLocation>
        <location evidence="1">Endomembrane system</location>
        <topology evidence="1">Peripheral membrane protein</topology>
    </subcellularLocation>
</comment>
<dbReference type="PANTHER" id="PTHR43607:SF1">
    <property type="entry name" value="H(+)-TRANSPORTING TWO-SECTOR ATPASE"/>
    <property type="match status" value="1"/>
</dbReference>
<dbReference type="GO" id="GO:0046961">
    <property type="term" value="F:proton-transporting ATPase activity, rotational mechanism"/>
    <property type="evidence" value="ECO:0007669"/>
    <property type="project" value="InterPro"/>
</dbReference>
<evidence type="ECO:0000256" key="10">
    <source>
        <dbReference type="ARBA" id="ARBA00023136"/>
    </source>
</evidence>
<dbReference type="OrthoDB" id="115235at2157"/>
<dbReference type="PANTHER" id="PTHR43607">
    <property type="entry name" value="V-TYPE PROTON ATPASE CATALYTIC SUBUNIT A"/>
    <property type="match status" value="1"/>
</dbReference>
<dbReference type="SUPFAM" id="SSF47917">
    <property type="entry name" value="C-terminal domain of alpha and beta subunits of F1 ATP synthase"/>
    <property type="match status" value="1"/>
</dbReference>
<dbReference type="NCBIfam" id="NF003220">
    <property type="entry name" value="PRK04192.1"/>
    <property type="match status" value="1"/>
</dbReference>
<dbReference type="AlphaFoldDB" id="A0A1H3G1I6"/>
<evidence type="ECO:0000259" key="13">
    <source>
        <dbReference type="Pfam" id="PF00006"/>
    </source>
</evidence>
<keyword evidence="18" id="KW-1185">Reference proteome</keyword>
<evidence type="ECO:0000256" key="11">
    <source>
        <dbReference type="ARBA" id="ARBA00023310"/>
    </source>
</evidence>
<dbReference type="Pfam" id="PF16886">
    <property type="entry name" value="ATP-synt_ab_Xtn"/>
    <property type="match status" value="1"/>
</dbReference>
<dbReference type="CDD" id="cd18111">
    <property type="entry name" value="ATP-synt_V_A-type_alpha_C"/>
    <property type="match status" value="1"/>
</dbReference>
<dbReference type="GO" id="GO:0005886">
    <property type="term" value="C:plasma membrane"/>
    <property type="evidence" value="ECO:0007669"/>
    <property type="project" value="UniProtKB-SubCell"/>
</dbReference>
<keyword evidence="6 12" id="KW-0375">Hydrogen ion transport</keyword>
<evidence type="ECO:0000256" key="12">
    <source>
        <dbReference type="HAMAP-Rule" id="MF_00309"/>
    </source>
</evidence>
<evidence type="ECO:0000259" key="16">
    <source>
        <dbReference type="Pfam" id="PF22919"/>
    </source>
</evidence>
<dbReference type="Gene3D" id="3.40.50.300">
    <property type="entry name" value="P-loop containing nucleotide triphosphate hydrolases"/>
    <property type="match status" value="1"/>
</dbReference>
<evidence type="ECO:0000256" key="6">
    <source>
        <dbReference type="ARBA" id="ARBA00022781"/>
    </source>
</evidence>
<dbReference type="Pfam" id="PF22919">
    <property type="entry name" value="ATP-synt_VA_C"/>
    <property type="match status" value="1"/>
</dbReference>
<keyword evidence="11 12" id="KW-0066">ATP synthesis</keyword>
<evidence type="ECO:0000256" key="3">
    <source>
        <dbReference type="ARBA" id="ARBA00022448"/>
    </source>
</evidence>
<comment type="subunit">
    <text evidence="12">Has multiple subunits with at least A(3), B(3), C, D, E, F, H, I and proteolipid K(x).</text>
</comment>
<dbReference type="InterPro" id="IPR055190">
    <property type="entry name" value="ATP-synt_VA_C"/>
</dbReference>
<evidence type="ECO:0000256" key="8">
    <source>
        <dbReference type="ARBA" id="ARBA00022967"/>
    </source>
</evidence>
<protein>
    <recommendedName>
        <fullName evidence="12">A-type ATP synthase subunit A</fullName>
        <ecNumber evidence="12">7.1.2.2</ecNumber>
    </recommendedName>
</protein>